<dbReference type="EMBL" id="NDWU01000014">
    <property type="protein sequence ID" value="PUA31667.1"/>
    <property type="molecule type" value="Genomic_DNA"/>
</dbReference>
<protein>
    <recommendedName>
        <fullName evidence="1">Amidohydrolase-related domain-containing protein</fullName>
    </recommendedName>
</protein>
<reference evidence="2 3" key="1">
    <citation type="submission" date="2017-04" db="EMBL/GenBank/DDBJ databases">
        <title>Draft Aigarchaeota genome from a New Zealand hot spring.</title>
        <authorList>
            <person name="Reysenbach A.-L."/>
            <person name="Donaho J.A."/>
            <person name="Gerhart J."/>
            <person name="Kelley J.F."/>
            <person name="Kouba K."/>
            <person name="Podar M."/>
            <person name="Stott M."/>
        </authorList>
    </citation>
    <scope>NUCLEOTIDE SEQUENCE [LARGE SCALE GENOMIC DNA]</scope>
    <source>
        <strain evidence="2">NZ13_MG1</strain>
    </source>
</reference>
<dbReference type="AlphaFoldDB" id="A0A2R7Y2T3"/>
<dbReference type="GO" id="GO:0016787">
    <property type="term" value="F:hydrolase activity"/>
    <property type="evidence" value="ECO:0007669"/>
    <property type="project" value="InterPro"/>
</dbReference>
<gene>
    <name evidence="2" type="ORF">B9J98_05610</name>
</gene>
<organism evidence="2 3">
    <name type="scientific">Candidatus Terraquivivens tikiterensis</name>
    <dbReference type="NCBI Taxonomy" id="1980982"/>
    <lineage>
        <taxon>Archaea</taxon>
        <taxon>Nitrososphaerota</taxon>
        <taxon>Candidatus Wolframiiraptoraceae</taxon>
        <taxon>Candidatus Terraquivivens</taxon>
    </lineage>
</organism>
<proteinExistence type="predicted"/>
<dbReference type="InterPro" id="IPR006680">
    <property type="entry name" value="Amidohydro-rel"/>
</dbReference>
<dbReference type="Gene3D" id="3.20.20.140">
    <property type="entry name" value="Metal-dependent hydrolases"/>
    <property type="match status" value="1"/>
</dbReference>
<accession>A0A2R7Y2T3</accession>
<evidence type="ECO:0000313" key="3">
    <source>
        <dbReference type="Proteomes" id="UP000244066"/>
    </source>
</evidence>
<evidence type="ECO:0000259" key="1">
    <source>
        <dbReference type="Pfam" id="PF04909"/>
    </source>
</evidence>
<dbReference type="Pfam" id="PF04909">
    <property type="entry name" value="Amidohydro_2"/>
    <property type="match status" value="1"/>
</dbReference>
<dbReference type="SUPFAM" id="SSF51556">
    <property type="entry name" value="Metallo-dependent hydrolases"/>
    <property type="match status" value="1"/>
</dbReference>
<evidence type="ECO:0000313" key="2">
    <source>
        <dbReference type="EMBL" id="PUA31667.1"/>
    </source>
</evidence>
<feature type="domain" description="Amidohydrolase-related" evidence="1">
    <location>
        <begin position="16"/>
        <end position="84"/>
    </location>
</feature>
<sequence length="86" mass="10029">MYMDLSAMIRPTILAWNLVKAKEYGMVHKLMFGSDYPLFGPRKNLVELIRRNVNQVAERVGWPTLTDEEIEGILWKNAARFLGLKY</sequence>
<comment type="caution">
    <text evidence="2">The sequence shown here is derived from an EMBL/GenBank/DDBJ whole genome shotgun (WGS) entry which is preliminary data.</text>
</comment>
<dbReference type="InterPro" id="IPR032466">
    <property type="entry name" value="Metal_Hydrolase"/>
</dbReference>
<dbReference type="Proteomes" id="UP000244066">
    <property type="component" value="Unassembled WGS sequence"/>
</dbReference>
<name>A0A2R7Y2T3_9ARCH</name>